<protein>
    <submittedName>
        <fullName evidence="2">Uncharacterized protein</fullName>
    </submittedName>
</protein>
<feature type="transmembrane region" description="Helical" evidence="1">
    <location>
        <begin position="6"/>
        <end position="24"/>
    </location>
</feature>
<comment type="caution">
    <text evidence="2">The sequence shown here is derived from an EMBL/GenBank/DDBJ whole genome shotgun (WGS) entry which is preliminary data.</text>
</comment>
<dbReference type="AlphaFoldDB" id="A0AAD3DT63"/>
<evidence type="ECO:0000256" key="1">
    <source>
        <dbReference type="SAM" id="Phobius"/>
    </source>
</evidence>
<organism evidence="2 3">
    <name type="scientific">Astrephomene gubernaculifera</name>
    <dbReference type="NCBI Taxonomy" id="47775"/>
    <lineage>
        <taxon>Eukaryota</taxon>
        <taxon>Viridiplantae</taxon>
        <taxon>Chlorophyta</taxon>
        <taxon>core chlorophytes</taxon>
        <taxon>Chlorophyceae</taxon>
        <taxon>CS clade</taxon>
        <taxon>Chlamydomonadales</taxon>
        <taxon>Astrephomenaceae</taxon>
        <taxon>Astrephomene</taxon>
    </lineage>
</organism>
<dbReference type="EMBL" id="BMAR01000018">
    <property type="protein sequence ID" value="GFR47443.1"/>
    <property type="molecule type" value="Genomic_DNA"/>
</dbReference>
<keyword evidence="1" id="KW-0812">Transmembrane</keyword>
<dbReference type="Proteomes" id="UP001054857">
    <property type="component" value="Unassembled WGS sequence"/>
</dbReference>
<keyword evidence="1" id="KW-0472">Membrane</keyword>
<accession>A0AAD3DT63</accession>
<feature type="transmembrane region" description="Helical" evidence="1">
    <location>
        <begin position="45"/>
        <end position="62"/>
    </location>
</feature>
<reference evidence="2 3" key="1">
    <citation type="journal article" date="2021" name="Sci. Rep.">
        <title>Genome sequencing of the multicellular alga Astrephomene provides insights into convergent evolution of germ-soma differentiation.</title>
        <authorList>
            <person name="Yamashita S."/>
            <person name="Yamamoto K."/>
            <person name="Matsuzaki R."/>
            <person name="Suzuki S."/>
            <person name="Yamaguchi H."/>
            <person name="Hirooka S."/>
            <person name="Minakuchi Y."/>
            <person name="Miyagishima S."/>
            <person name="Kawachi M."/>
            <person name="Toyoda A."/>
            <person name="Nozaki H."/>
        </authorList>
    </citation>
    <scope>NUCLEOTIDE SEQUENCE [LARGE SCALE GENOMIC DNA]</scope>
    <source>
        <strain evidence="2 3">NIES-4017</strain>
    </source>
</reference>
<proteinExistence type="predicted"/>
<sequence length="146" mass="15944">MAASTPWTAPAGLAFLILVGLFTFQPFQRRPSMPHIHRFTRRSSSSINILTVVLVAFLLIGADAKGGTHKPAKRVADAAADYERDPQRQALAPVNPNANNAAAAPTQLLPLQTVHHLLPMLLLRPFRLLLLLNLTFLPLKLESSVV</sequence>
<gene>
    <name evidence="2" type="ORF">Agub_g9166</name>
</gene>
<evidence type="ECO:0000313" key="3">
    <source>
        <dbReference type="Proteomes" id="UP001054857"/>
    </source>
</evidence>
<keyword evidence="3" id="KW-1185">Reference proteome</keyword>
<keyword evidence="1" id="KW-1133">Transmembrane helix</keyword>
<evidence type="ECO:0000313" key="2">
    <source>
        <dbReference type="EMBL" id="GFR47443.1"/>
    </source>
</evidence>
<name>A0AAD3DT63_9CHLO</name>